<evidence type="ECO:0000313" key="2">
    <source>
        <dbReference type="Proteomes" id="UP000327157"/>
    </source>
</evidence>
<comment type="caution">
    <text evidence="1">The sequence shown here is derived from an EMBL/GenBank/DDBJ whole genome shotgun (WGS) entry which is preliminary data.</text>
</comment>
<gene>
    <name evidence="1" type="ORF">D8674_038501</name>
</gene>
<name>A0A5N5FU73_9ROSA</name>
<dbReference type="OrthoDB" id="1665692at2759"/>
<dbReference type="Proteomes" id="UP000327157">
    <property type="component" value="Unassembled WGS sequence"/>
</dbReference>
<dbReference type="AlphaFoldDB" id="A0A5N5FU73"/>
<keyword evidence="2" id="KW-1185">Reference proteome</keyword>
<proteinExistence type="predicted"/>
<evidence type="ECO:0000313" key="1">
    <source>
        <dbReference type="EMBL" id="KAB2604950.1"/>
    </source>
</evidence>
<reference evidence="1 2" key="1">
    <citation type="submission" date="2019-09" db="EMBL/GenBank/DDBJ databases">
        <authorList>
            <person name="Ou C."/>
        </authorList>
    </citation>
    <scope>NUCLEOTIDE SEQUENCE [LARGE SCALE GENOMIC DNA]</scope>
    <source>
        <strain evidence="1">S2</strain>
        <tissue evidence="1">Leaf</tissue>
    </source>
</reference>
<reference evidence="1 2" key="2">
    <citation type="submission" date="2019-11" db="EMBL/GenBank/DDBJ databases">
        <title>A de novo genome assembly of a pear dwarfing rootstock.</title>
        <authorList>
            <person name="Wang F."/>
            <person name="Wang J."/>
            <person name="Li S."/>
            <person name="Zhang Y."/>
            <person name="Fang M."/>
            <person name="Ma L."/>
            <person name="Zhao Y."/>
            <person name="Jiang S."/>
        </authorList>
    </citation>
    <scope>NUCLEOTIDE SEQUENCE [LARGE SCALE GENOMIC DNA]</scope>
    <source>
        <strain evidence="1">S2</strain>
        <tissue evidence="1">Leaf</tissue>
    </source>
</reference>
<accession>A0A5N5FU73</accession>
<sequence length="421" mass="48786">MVDKNKGESVRDANPHDLRDHFEFAHAIVVAMGNNCPIAEWRSWEDVPGNVNKAVMDEVLMSHLIITQRAITFTPSPTATPSPMITPTIAATAPIEMDHRPVNPVDLVGLSIPQMSQLGSTTNAYGPCRQLKTAKVTRVTNDHIPIGYDEQHWAAPTAEQHSALAHDIGHVVWTFCPMRRKSWKAMPEETKNMMRNQLSTNYNLEDMDEDMFAYLNRLFSERYKQWKSDLHQSKANKINREKKILLHHSGLKHFYYRMEARRKEGSKFPEFDIFAEVYVRPGDELTESLHVNVTNQCYRSRYEVPKFLSSILFVDVCQFPLMFLVYYANVWTTVALFRQVRWIHELERIAGLETVVRIEVKRRLLSLLEELKSAHAKQQASNATHEAKIIWYIDLTTVEEVKAKNYQEGFEKVRDELRLES</sequence>
<dbReference type="EMBL" id="SMOL01000565">
    <property type="protein sequence ID" value="KAB2604950.1"/>
    <property type="molecule type" value="Genomic_DNA"/>
</dbReference>
<organism evidence="1 2">
    <name type="scientific">Pyrus ussuriensis x Pyrus communis</name>
    <dbReference type="NCBI Taxonomy" id="2448454"/>
    <lineage>
        <taxon>Eukaryota</taxon>
        <taxon>Viridiplantae</taxon>
        <taxon>Streptophyta</taxon>
        <taxon>Embryophyta</taxon>
        <taxon>Tracheophyta</taxon>
        <taxon>Spermatophyta</taxon>
        <taxon>Magnoliopsida</taxon>
        <taxon>eudicotyledons</taxon>
        <taxon>Gunneridae</taxon>
        <taxon>Pentapetalae</taxon>
        <taxon>rosids</taxon>
        <taxon>fabids</taxon>
        <taxon>Rosales</taxon>
        <taxon>Rosaceae</taxon>
        <taxon>Amygdaloideae</taxon>
        <taxon>Maleae</taxon>
        <taxon>Pyrus</taxon>
    </lineage>
</organism>
<protein>
    <submittedName>
        <fullName evidence="1">Uncharacterized protein</fullName>
    </submittedName>
</protein>